<gene>
    <name evidence="2" type="ORF">BD410DRAFT_828601</name>
</gene>
<organism evidence="2 3">
    <name type="scientific">Rickenella mellea</name>
    <dbReference type="NCBI Taxonomy" id="50990"/>
    <lineage>
        <taxon>Eukaryota</taxon>
        <taxon>Fungi</taxon>
        <taxon>Dikarya</taxon>
        <taxon>Basidiomycota</taxon>
        <taxon>Agaricomycotina</taxon>
        <taxon>Agaricomycetes</taxon>
        <taxon>Hymenochaetales</taxon>
        <taxon>Rickenellaceae</taxon>
        <taxon>Rickenella</taxon>
    </lineage>
</organism>
<feature type="transmembrane region" description="Helical" evidence="1">
    <location>
        <begin position="9"/>
        <end position="29"/>
    </location>
</feature>
<keyword evidence="3" id="KW-1185">Reference proteome</keyword>
<proteinExistence type="predicted"/>
<evidence type="ECO:0000256" key="1">
    <source>
        <dbReference type="SAM" id="Phobius"/>
    </source>
</evidence>
<reference evidence="2 3" key="1">
    <citation type="submission" date="2018-06" db="EMBL/GenBank/DDBJ databases">
        <title>A transcriptomic atlas of mushroom development highlights an independent origin of complex multicellularity.</title>
        <authorList>
            <consortium name="DOE Joint Genome Institute"/>
            <person name="Krizsan K."/>
            <person name="Almasi E."/>
            <person name="Merenyi Z."/>
            <person name="Sahu N."/>
            <person name="Viragh M."/>
            <person name="Koszo T."/>
            <person name="Mondo S."/>
            <person name="Kiss B."/>
            <person name="Balint B."/>
            <person name="Kues U."/>
            <person name="Barry K."/>
            <person name="Hegedus J.C."/>
            <person name="Henrissat B."/>
            <person name="Johnson J."/>
            <person name="Lipzen A."/>
            <person name="Ohm R."/>
            <person name="Nagy I."/>
            <person name="Pangilinan J."/>
            <person name="Yan J."/>
            <person name="Xiong Y."/>
            <person name="Grigoriev I.V."/>
            <person name="Hibbett D.S."/>
            <person name="Nagy L.G."/>
        </authorList>
    </citation>
    <scope>NUCLEOTIDE SEQUENCE [LARGE SCALE GENOMIC DNA]</scope>
    <source>
        <strain evidence="2 3">SZMC22713</strain>
    </source>
</reference>
<protein>
    <submittedName>
        <fullName evidence="2">Uncharacterized protein</fullName>
    </submittedName>
</protein>
<dbReference type="AlphaFoldDB" id="A0A4Y7Q4M5"/>
<keyword evidence="1" id="KW-0472">Membrane</keyword>
<evidence type="ECO:0000313" key="3">
    <source>
        <dbReference type="Proteomes" id="UP000294933"/>
    </source>
</evidence>
<sequence>MSQASRSSAYGMLSIFSKAVIMVSVTVAVQSSRHTPPSEFNEASLISMGSYLVSTYVRNQSNATLNSIDELVCHWCERCGLVWVVPARGFQSNIAAFRVPSRNLKPFPPPEAKLVTYDK</sequence>
<name>A0A4Y7Q4M5_9AGAM</name>
<keyword evidence="1" id="KW-0812">Transmembrane</keyword>
<keyword evidence="1" id="KW-1133">Transmembrane helix</keyword>
<dbReference type="VEuPathDB" id="FungiDB:BD410DRAFT_828601"/>
<dbReference type="EMBL" id="ML170176">
    <property type="protein sequence ID" value="TDL22158.1"/>
    <property type="molecule type" value="Genomic_DNA"/>
</dbReference>
<dbReference type="Proteomes" id="UP000294933">
    <property type="component" value="Unassembled WGS sequence"/>
</dbReference>
<evidence type="ECO:0000313" key="2">
    <source>
        <dbReference type="EMBL" id="TDL22158.1"/>
    </source>
</evidence>
<accession>A0A4Y7Q4M5</accession>